<dbReference type="RefSeq" id="WP_153653104.1">
    <property type="nucleotide sequence ID" value="NZ_CP045737.1"/>
</dbReference>
<proteinExistence type="predicted"/>
<evidence type="ECO:0000313" key="2">
    <source>
        <dbReference type="EMBL" id="QGG41838.1"/>
    </source>
</evidence>
<feature type="domain" description="VWFA" evidence="1">
    <location>
        <begin position="46"/>
        <end position="225"/>
    </location>
</feature>
<dbReference type="SUPFAM" id="SSF53300">
    <property type="entry name" value="vWA-like"/>
    <property type="match status" value="1"/>
</dbReference>
<dbReference type="Pfam" id="PF13519">
    <property type="entry name" value="VWA_2"/>
    <property type="match status" value="1"/>
</dbReference>
<dbReference type="KEGG" id="aef:GEV26_10940"/>
<dbReference type="SMART" id="SM00327">
    <property type="entry name" value="VWA"/>
    <property type="match status" value="1"/>
</dbReference>
<reference evidence="2 3" key="1">
    <citation type="submission" date="2019-11" db="EMBL/GenBank/DDBJ databases">
        <authorList>
            <person name="Li J."/>
        </authorList>
    </citation>
    <scope>NUCLEOTIDE SEQUENCE [LARGE SCALE GENOMIC DNA]</scope>
    <source>
        <strain evidence="2 3">MF47</strain>
    </source>
</reference>
<dbReference type="Proteomes" id="UP000392064">
    <property type="component" value="Chromosome"/>
</dbReference>
<dbReference type="PROSITE" id="PS50234">
    <property type="entry name" value="VWFA"/>
    <property type="match status" value="1"/>
</dbReference>
<evidence type="ECO:0000313" key="3">
    <source>
        <dbReference type="Proteomes" id="UP000392064"/>
    </source>
</evidence>
<protein>
    <submittedName>
        <fullName evidence="2">VWA domain-containing protein</fullName>
    </submittedName>
</protein>
<organism evidence="2 3">
    <name type="scientific">Aeromicrobium yanjiei</name>
    <dbReference type="NCBI Taxonomy" id="2662028"/>
    <lineage>
        <taxon>Bacteria</taxon>
        <taxon>Bacillati</taxon>
        <taxon>Actinomycetota</taxon>
        <taxon>Actinomycetes</taxon>
        <taxon>Propionibacteriales</taxon>
        <taxon>Nocardioidaceae</taxon>
        <taxon>Aeromicrobium</taxon>
    </lineage>
</organism>
<name>A0A5Q2MGR1_9ACTN</name>
<keyword evidence="3" id="KW-1185">Reference proteome</keyword>
<dbReference type="InterPro" id="IPR050934">
    <property type="entry name" value="ITIH"/>
</dbReference>
<dbReference type="AlphaFoldDB" id="A0A5Q2MGR1"/>
<evidence type="ECO:0000259" key="1">
    <source>
        <dbReference type="PROSITE" id="PS50234"/>
    </source>
</evidence>
<accession>A0A5Q2MGR1</accession>
<dbReference type="InterPro" id="IPR036465">
    <property type="entry name" value="vWFA_dom_sf"/>
</dbReference>
<dbReference type="PANTHER" id="PTHR10338">
    <property type="entry name" value="INTER-ALPHA-TRYPSIN INHIBITOR HEAVY CHAIN FAMILY MEMBER"/>
    <property type="match status" value="1"/>
</dbReference>
<dbReference type="EMBL" id="CP045737">
    <property type="protein sequence ID" value="QGG41838.1"/>
    <property type="molecule type" value="Genomic_DNA"/>
</dbReference>
<sequence>MELTTRLDRDRFTWLTPSLTSADRASMLVEVTAPPMPDSTRAVPTQLVVVLDRSGSMAGPPIEQAKQALCDVVDRLAPTDTFGLVTFDDTVDVVVPAGPVSNRSLIKAMIRSVRPGGSTDLAAGLVRGLKEAQRLESHDGVRVLLVSDGHANRGVTDPAVIGRRTGQFLDQRISTSVLGMGLGYDELLLEAVSMAGAGNNYFADEAGTAGEAIAAECGELLAQRFLSVRLTVVPGNGVQRTSVLGDLNVTAHNDGVQIALGAFTADQTRSVVLQFDPKQAPKPGRRKVATVRLTYVLADDLEDYSVSHTVWAHVVDGDAKPAKVDREVTAEVLFQGVQRLKRRATDALQVGDLDAARRRYERALRSVHRHWADVPAHRRPEFEKDRAVIEDALRRLKADSSPTGMTYVSKMTVTDTAFNMRGRDRRRPSAG</sequence>
<dbReference type="PANTHER" id="PTHR10338:SF108">
    <property type="entry name" value="INTER-ALPHA-TRYPSIN INHIBITOR HEAVY CHAIN H4-LIKE PROTEIN"/>
    <property type="match status" value="1"/>
</dbReference>
<dbReference type="InterPro" id="IPR002035">
    <property type="entry name" value="VWF_A"/>
</dbReference>
<dbReference type="Gene3D" id="3.40.50.410">
    <property type="entry name" value="von Willebrand factor, type A domain"/>
    <property type="match status" value="1"/>
</dbReference>
<gene>
    <name evidence="2" type="ORF">GEV26_10940</name>
</gene>